<accession>A0A538SPT5</accession>
<dbReference type="PANTHER" id="PTHR21327:SF18">
    <property type="entry name" value="3,4-DIHYDROXY-2-BUTANONE 4-PHOSPHATE SYNTHASE"/>
    <property type="match status" value="1"/>
</dbReference>
<dbReference type="FunFam" id="3.40.50.10990:FF:000001">
    <property type="entry name" value="Riboflavin biosynthesis protein RibBA"/>
    <property type="match status" value="1"/>
</dbReference>
<dbReference type="GO" id="GO:0005829">
    <property type="term" value="C:cytosol"/>
    <property type="evidence" value="ECO:0007669"/>
    <property type="project" value="TreeGrafter"/>
</dbReference>
<dbReference type="EC" id="3.5.4.25" evidence="11"/>
<name>A0A538SPT5_UNCEI</name>
<evidence type="ECO:0000313" key="14">
    <source>
        <dbReference type="Proteomes" id="UP000320184"/>
    </source>
</evidence>
<dbReference type="AlphaFoldDB" id="A0A538SPT5"/>
<evidence type="ECO:0000256" key="8">
    <source>
        <dbReference type="ARBA" id="ARBA00023134"/>
    </source>
</evidence>
<keyword evidence="7 11" id="KW-0862">Zinc</keyword>
<evidence type="ECO:0000256" key="2">
    <source>
        <dbReference type="ARBA" id="ARBA00005520"/>
    </source>
</evidence>
<dbReference type="GO" id="GO:0008270">
    <property type="term" value="F:zinc ion binding"/>
    <property type="evidence" value="ECO:0007669"/>
    <property type="project" value="UniProtKB-UniRule"/>
</dbReference>
<evidence type="ECO:0000256" key="1">
    <source>
        <dbReference type="ARBA" id="ARBA00004853"/>
    </source>
</evidence>
<dbReference type="UniPathway" id="UPA00275">
    <property type="reaction ID" value="UER00400"/>
</dbReference>
<feature type="binding site" evidence="11">
    <location>
        <begin position="125"/>
        <end position="127"/>
    </location>
    <ligand>
        <name>GTP</name>
        <dbReference type="ChEBI" id="CHEBI:37565"/>
    </ligand>
</feature>
<comment type="similarity">
    <text evidence="2">In the N-terminal section; belongs to the DHBP synthase family.</text>
</comment>
<evidence type="ECO:0000313" key="13">
    <source>
        <dbReference type="EMBL" id="TMQ53389.1"/>
    </source>
</evidence>
<comment type="function">
    <text evidence="9 11">Catalyzes the conversion of GTP to 2,5-diamino-6-ribosylamino-4(3H)-pyrimidinone 5'-phosphate (DARP), formate and pyrophosphate.</text>
</comment>
<keyword evidence="6 11" id="KW-0378">Hydrolase</keyword>
<dbReference type="PANTHER" id="PTHR21327">
    <property type="entry name" value="GTP CYCLOHYDROLASE II-RELATED"/>
    <property type="match status" value="1"/>
</dbReference>
<feature type="binding site" evidence="11">
    <location>
        <position position="182"/>
    </location>
    <ligand>
        <name>GTP</name>
        <dbReference type="ChEBI" id="CHEBI:37565"/>
    </ligand>
</feature>
<dbReference type="NCBIfam" id="NF001591">
    <property type="entry name" value="PRK00393.1"/>
    <property type="match status" value="1"/>
</dbReference>
<dbReference type="GO" id="GO:0005525">
    <property type="term" value="F:GTP binding"/>
    <property type="evidence" value="ECO:0007669"/>
    <property type="project" value="UniProtKB-KW"/>
</dbReference>
<evidence type="ECO:0000256" key="11">
    <source>
        <dbReference type="HAMAP-Rule" id="MF_00179"/>
    </source>
</evidence>
<comment type="cofactor">
    <cofactor evidence="11">
        <name>Zn(2+)</name>
        <dbReference type="ChEBI" id="CHEBI:29105"/>
    </cofactor>
    <text evidence="11">Binds 1 zinc ion per subunit.</text>
</comment>
<feature type="active site" description="Proton acceptor" evidence="11">
    <location>
        <position position="159"/>
    </location>
</feature>
<dbReference type="GO" id="GO:0003935">
    <property type="term" value="F:GTP cyclohydrolase II activity"/>
    <property type="evidence" value="ECO:0007669"/>
    <property type="project" value="UniProtKB-UniRule"/>
</dbReference>
<dbReference type="NCBIfam" id="TIGR00505">
    <property type="entry name" value="ribA"/>
    <property type="match status" value="1"/>
</dbReference>
<keyword evidence="4 11" id="KW-0479">Metal-binding</keyword>
<comment type="caution">
    <text evidence="13">The sequence shown here is derived from an EMBL/GenBank/DDBJ whole genome shotgun (WGS) entry which is preliminary data.</text>
</comment>
<proteinExistence type="inferred from homology"/>
<feature type="binding site" evidence="11">
    <location>
        <position position="103"/>
    </location>
    <ligand>
        <name>GTP</name>
        <dbReference type="ChEBI" id="CHEBI:37565"/>
    </ligand>
</feature>
<comment type="pathway">
    <text evidence="1 11">Cofactor biosynthesis; riboflavin biosynthesis; 5-amino-6-(D-ribitylamino)uracil from GTP: step 1/4.</text>
</comment>
<keyword evidence="3 11" id="KW-0686">Riboflavin biosynthesis</keyword>
<organism evidence="13 14">
    <name type="scientific">Eiseniibacteriota bacterium</name>
    <dbReference type="NCBI Taxonomy" id="2212470"/>
    <lineage>
        <taxon>Bacteria</taxon>
        <taxon>Candidatus Eiseniibacteriota</taxon>
    </lineage>
</organism>
<feature type="domain" description="GTP cyclohydrolase II" evidence="12">
    <location>
        <begin position="41"/>
        <end position="203"/>
    </location>
</feature>
<dbReference type="Pfam" id="PF00925">
    <property type="entry name" value="GTP_cyclohydro2"/>
    <property type="match status" value="1"/>
</dbReference>
<evidence type="ECO:0000256" key="7">
    <source>
        <dbReference type="ARBA" id="ARBA00022833"/>
    </source>
</evidence>
<evidence type="ECO:0000256" key="9">
    <source>
        <dbReference type="ARBA" id="ARBA00043932"/>
    </source>
</evidence>
<feature type="active site" description="Nucleophile" evidence="11">
    <location>
        <position position="161"/>
    </location>
</feature>
<evidence type="ECO:0000256" key="4">
    <source>
        <dbReference type="ARBA" id="ARBA00022723"/>
    </source>
</evidence>
<feature type="binding site" evidence="11">
    <location>
        <begin position="82"/>
        <end position="86"/>
    </location>
    <ligand>
        <name>GTP</name>
        <dbReference type="ChEBI" id="CHEBI:37565"/>
    </ligand>
</feature>
<keyword evidence="8 11" id="KW-0342">GTP-binding</keyword>
<evidence type="ECO:0000256" key="5">
    <source>
        <dbReference type="ARBA" id="ARBA00022741"/>
    </source>
</evidence>
<keyword evidence="5 11" id="KW-0547">Nucleotide-binding</keyword>
<dbReference type="Proteomes" id="UP000320184">
    <property type="component" value="Unassembled WGS sequence"/>
</dbReference>
<dbReference type="GO" id="GO:0009231">
    <property type="term" value="P:riboflavin biosynthetic process"/>
    <property type="evidence" value="ECO:0007669"/>
    <property type="project" value="UniProtKB-UniRule"/>
</dbReference>
<comment type="catalytic activity">
    <reaction evidence="10 11">
        <text>GTP + 4 H2O = 2,5-diamino-6-hydroxy-4-(5-phosphoribosylamino)-pyrimidine + formate + 2 phosphate + 3 H(+)</text>
        <dbReference type="Rhea" id="RHEA:23704"/>
        <dbReference type="ChEBI" id="CHEBI:15377"/>
        <dbReference type="ChEBI" id="CHEBI:15378"/>
        <dbReference type="ChEBI" id="CHEBI:15740"/>
        <dbReference type="ChEBI" id="CHEBI:37565"/>
        <dbReference type="ChEBI" id="CHEBI:43474"/>
        <dbReference type="ChEBI" id="CHEBI:58614"/>
        <dbReference type="EC" id="3.5.4.25"/>
    </reaction>
</comment>
<comment type="similarity">
    <text evidence="11">Belongs to the GTP cyclohydrolase II family.</text>
</comment>
<reference evidence="13 14" key="1">
    <citation type="journal article" date="2019" name="Nat. Microbiol.">
        <title>Mediterranean grassland soil C-N compound turnover is dependent on rainfall and depth, and is mediated by genomically divergent microorganisms.</title>
        <authorList>
            <person name="Diamond S."/>
            <person name="Andeer P.F."/>
            <person name="Li Z."/>
            <person name="Crits-Christoph A."/>
            <person name="Burstein D."/>
            <person name="Anantharaman K."/>
            <person name="Lane K.R."/>
            <person name="Thomas B.C."/>
            <person name="Pan C."/>
            <person name="Northen T.R."/>
            <person name="Banfield J.F."/>
        </authorList>
    </citation>
    <scope>NUCLEOTIDE SEQUENCE [LARGE SCALE GENOMIC DNA]</scope>
    <source>
        <strain evidence="13">WS_3</strain>
    </source>
</reference>
<sequence>MPQPCGNFQRVDTLQQLVERDRDHDCDGFGPHHICVRVEAVARLPSRFGSFHIVAFWNNRDGKEHIAMVHGEVMGSEDVPTRLHSECLTGDVMGSLRCDCRDQLEVAMQKIGAMERGLVLYMRQEGRGIGLINKVRAYALQDLGLDTIDANLALGFRDDERDYEIAAHMLASLNVGSIRLMTNNPRKIQELRELGTKVNGRIPHVIPATEWNRFYLETKARRSGHQIEFEKKPHLPEQDDPVIIEGQG</sequence>
<feature type="binding site" evidence="11">
    <location>
        <position position="98"/>
    </location>
    <ligand>
        <name>Zn(2+)</name>
        <dbReference type="ChEBI" id="CHEBI:29105"/>
        <note>catalytic</note>
    </ligand>
</feature>
<dbReference type="InterPro" id="IPR032677">
    <property type="entry name" value="GTP_cyclohydro_II"/>
</dbReference>
<dbReference type="Gene3D" id="3.40.50.10990">
    <property type="entry name" value="GTP cyclohydrolase II"/>
    <property type="match status" value="1"/>
</dbReference>
<dbReference type="InterPro" id="IPR036144">
    <property type="entry name" value="RibA-like_sf"/>
</dbReference>
<dbReference type="InterPro" id="IPR000926">
    <property type="entry name" value="RibA"/>
</dbReference>
<feature type="binding site" evidence="11">
    <location>
        <position position="187"/>
    </location>
    <ligand>
        <name>GTP</name>
        <dbReference type="ChEBI" id="CHEBI:37565"/>
    </ligand>
</feature>
<protein>
    <recommendedName>
        <fullName evidence="11">GTP cyclohydrolase-2</fullName>
        <ecNumber evidence="11">3.5.4.25</ecNumber>
    </recommendedName>
    <alternativeName>
        <fullName evidence="11">GTP cyclohydrolase II</fullName>
    </alternativeName>
</protein>
<evidence type="ECO:0000256" key="3">
    <source>
        <dbReference type="ARBA" id="ARBA00022619"/>
    </source>
</evidence>
<dbReference type="HAMAP" id="MF_00179">
    <property type="entry name" value="RibA"/>
    <property type="match status" value="1"/>
</dbReference>
<dbReference type="EMBL" id="VBOT01000018">
    <property type="protein sequence ID" value="TMQ53389.1"/>
    <property type="molecule type" value="Genomic_DNA"/>
</dbReference>
<evidence type="ECO:0000259" key="12">
    <source>
        <dbReference type="Pfam" id="PF00925"/>
    </source>
</evidence>
<evidence type="ECO:0000256" key="6">
    <source>
        <dbReference type="ARBA" id="ARBA00022801"/>
    </source>
</evidence>
<gene>
    <name evidence="11 13" type="primary">ribA</name>
    <name evidence="13" type="ORF">E6K73_01385</name>
</gene>
<feature type="binding site" evidence="11">
    <location>
        <position position="147"/>
    </location>
    <ligand>
        <name>GTP</name>
        <dbReference type="ChEBI" id="CHEBI:37565"/>
    </ligand>
</feature>
<evidence type="ECO:0000256" key="10">
    <source>
        <dbReference type="ARBA" id="ARBA00049295"/>
    </source>
</evidence>
<dbReference type="CDD" id="cd00641">
    <property type="entry name" value="GTP_cyclohydro2"/>
    <property type="match status" value="1"/>
</dbReference>
<dbReference type="GO" id="GO:0008686">
    <property type="term" value="F:3,4-dihydroxy-2-butanone-4-phosphate synthase activity"/>
    <property type="evidence" value="ECO:0007669"/>
    <property type="project" value="TreeGrafter"/>
</dbReference>
<dbReference type="SUPFAM" id="SSF142695">
    <property type="entry name" value="RibA-like"/>
    <property type="match status" value="1"/>
</dbReference>
<feature type="binding site" evidence="11">
    <location>
        <position position="87"/>
    </location>
    <ligand>
        <name>Zn(2+)</name>
        <dbReference type="ChEBI" id="CHEBI:29105"/>
        <note>catalytic</note>
    </ligand>
</feature>
<feature type="binding site" evidence="11">
    <location>
        <position position="100"/>
    </location>
    <ligand>
        <name>Zn(2+)</name>
        <dbReference type="ChEBI" id="CHEBI:29105"/>
        <note>catalytic</note>
    </ligand>
</feature>